<feature type="compositionally biased region" description="Low complexity" evidence="1">
    <location>
        <begin position="66"/>
        <end position="79"/>
    </location>
</feature>
<accession>A0AA35LIF6</accession>
<feature type="region of interest" description="Disordered" evidence="1">
    <location>
        <begin position="62"/>
        <end position="98"/>
    </location>
</feature>
<sequence length="125" mass="14637">MKKHFAVPAICIRVRLQQPVDIRHLKDLPIWKPDFPFLVCDALRFILVCRIESGVFEEETDLPELNSQNHAQHQNNQVSQKEKPIRLDNHLQESEHSVNPLEEDFLSSFRNLTQEEQQSSRGLIL</sequence>
<dbReference type="EMBL" id="OX395142">
    <property type="protein sequence ID" value="CAI5796438.1"/>
    <property type="molecule type" value="Genomic_DNA"/>
</dbReference>
<keyword evidence="3" id="KW-1185">Reference proteome</keyword>
<evidence type="ECO:0000313" key="3">
    <source>
        <dbReference type="Proteomes" id="UP001178461"/>
    </source>
</evidence>
<evidence type="ECO:0000256" key="1">
    <source>
        <dbReference type="SAM" id="MobiDB-lite"/>
    </source>
</evidence>
<feature type="compositionally biased region" description="Basic and acidic residues" evidence="1">
    <location>
        <begin position="80"/>
        <end position="96"/>
    </location>
</feature>
<proteinExistence type="predicted"/>
<name>A0AA35LIF6_9SAUR</name>
<dbReference type="AlphaFoldDB" id="A0AA35LIF6"/>
<reference evidence="2" key="1">
    <citation type="submission" date="2022-12" db="EMBL/GenBank/DDBJ databases">
        <authorList>
            <person name="Alioto T."/>
            <person name="Alioto T."/>
            <person name="Gomez Garrido J."/>
        </authorList>
    </citation>
    <scope>NUCLEOTIDE SEQUENCE</scope>
</reference>
<dbReference type="Proteomes" id="UP001178461">
    <property type="component" value="Chromosome 17"/>
</dbReference>
<evidence type="ECO:0000313" key="2">
    <source>
        <dbReference type="EMBL" id="CAI5796438.1"/>
    </source>
</evidence>
<gene>
    <name evidence="2" type="ORF">PODLI_1B034116</name>
</gene>
<organism evidence="2 3">
    <name type="scientific">Podarcis lilfordi</name>
    <name type="common">Lilford's wall lizard</name>
    <dbReference type="NCBI Taxonomy" id="74358"/>
    <lineage>
        <taxon>Eukaryota</taxon>
        <taxon>Metazoa</taxon>
        <taxon>Chordata</taxon>
        <taxon>Craniata</taxon>
        <taxon>Vertebrata</taxon>
        <taxon>Euteleostomi</taxon>
        <taxon>Lepidosauria</taxon>
        <taxon>Squamata</taxon>
        <taxon>Bifurcata</taxon>
        <taxon>Unidentata</taxon>
        <taxon>Episquamata</taxon>
        <taxon>Laterata</taxon>
        <taxon>Lacertibaenia</taxon>
        <taxon>Lacertidae</taxon>
        <taxon>Podarcis</taxon>
    </lineage>
</organism>
<protein>
    <submittedName>
        <fullName evidence="2">Uncharacterized protein</fullName>
    </submittedName>
</protein>